<dbReference type="EMBL" id="CDOD01000006">
    <property type="protein sequence ID" value="CEN33206.1"/>
    <property type="molecule type" value="Genomic_DNA"/>
</dbReference>
<dbReference type="RefSeq" id="WP_041990686.1">
    <property type="nucleotide sequence ID" value="NZ_CDOD01000006.1"/>
</dbReference>
<proteinExistence type="predicted"/>
<feature type="domain" description="Cyclic nucleotide-binding" evidence="1">
    <location>
        <begin position="29"/>
        <end position="109"/>
    </location>
</feature>
<reference evidence="3" key="1">
    <citation type="submission" date="2015-01" db="EMBL/GenBank/DDBJ databases">
        <authorList>
            <person name="MANFREDI Pablo"/>
        </authorList>
    </citation>
    <scope>NUCLEOTIDE SEQUENCE [LARGE SCALE GENOMIC DNA]</scope>
    <source>
        <strain evidence="3">Ccyn2B</strain>
    </source>
</reference>
<evidence type="ECO:0000313" key="2">
    <source>
        <dbReference type="EMBL" id="CEN33206.1"/>
    </source>
</evidence>
<dbReference type="InterPro" id="IPR014710">
    <property type="entry name" value="RmlC-like_jellyroll"/>
</dbReference>
<dbReference type="Gene3D" id="2.60.120.10">
    <property type="entry name" value="Jelly Rolls"/>
    <property type="match status" value="1"/>
</dbReference>
<name>A0A0B7H101_9FLAO</name>
<dbReference type="Proteomes" id="UP000038055">
    <property type="component" value="Unassembled WGS sequence"/>
</dbReference>
<accession>A0A0B7H101</accession>
<dbReference type="CDD" id="cd00038">
    <property type="entry name" value="CAP_ED"/>
    <property type="match status" value="1"/>
</dbReference>
<protein>
    <submittedName>
        <fullName evidence="2">Cyclic nucleotide-binding domain protein</fullName>
    </submittedName>
</protein>
<dbReference type="InterPro" id="IPR000595">
    <property type="entry name" value="cNMP-bd_dom"/>
</dbReference>
<dbReference type="SUPFAM" id="SSF51206">
    <property type="entry name" value="cAMP-binding domain-like"/>
    <property type="match status" value="1"/>
</dbReference>
<dbReference type="Pfam" id="PF00027">
    <property type="entry name" value="cNMP_binding"/>
    <property type="match status" value="1"/>
</dbReference>
<gene>
    <name evidence="2" type="ORF">CCYN2B_140103</name>
</gene>
<dbReference type="AlphaFoldDB" id="A0A0B7H101"/>
<dbReference type="InterPro" id="IPR018490">
    <property type="entry name" value="cNMP-bd_dom_sf"/>
</dbReference>
<sequence length="185" mass="21938">MEALLNAIQNYVLLSLKERELIKELFSEISVSKNTHLLEAGNICKYFYFIKKGLFRHYIDEQTIHFSCENSFMCDLTSFSTQTPSVKSFEALEDSVLFRISYNDLNEFRNKVKFGERFNRLVVEDAFNKTVLYIYALQKQTPAKRYETFLEQFRILSQRIPQYYIASYIGVTPQSLSRIRRRMIS</sequence>
<evidence type="ECO:0000259" key="1">
    <source>
        <dbReference type="Pfam" id="PF00027"/>
    </source>
</evidence>
<organism evidence="2 3">
    <name type="scientific">Capnocytophaga cynodegmi</name>
    <dbReference type="NCBI Taxonomy" id="28189"/>
    <lineage>
        <taxon>Bacteria</taxon>
        <taxon>Pseudomonadati</taxon>
        <taxon>Bacteroidota</taxon>
        <taxon>Flavobacteriia</taxon>
        <taxon>Flavobacteriales</taxon>
        <taxon>Flavobacteriaceae</taxon>
        <taxon>Capnocytophaga</taxon>
    </lineage>
</organism>
<evidence type="ECO:0000313" key="3">
    <source>
        <dbReference type="Proteomes" id="UP000038055"/>
    </source>
</evidence>
<keyword evidence="3" id="KW-1185">Reference proteome</keyword>